<evidence type="ECO:0000313" key="2">
    <source>
        <dbReference type="Proteomes" id="UP000645865"/>
    </source>
</evidence>
<evidence type="ECO:0000313" key="1">
    <source>
        <dbReference type="EMBL" id="MBI6628177.1"/>
    </source>
</evidence>
<dbReference type="Proteomes" id="UP000645865">
    <property type="component" value="Unassembled WGS sequence"/>
</dbReference>
<dbReference type="RefSeq" id="WP_198712624.1">
    <property type="nucleotide sequence ID" value="NZ_JAEILH010000088.1"/>
</dbReference>
<name>A0A8I1EB18_9PSED</name>
<dbReference type="AlphaFoldDB" id="A0A8I1EB18"/>
<dbReference type="EMBL" id="JAEILH010000088">
    <property type="protein sequence ID" value="MBI6628177.1"/>
    <property type="molecule type" value="Genomic_DNA"/>
</dbReference>
<gene>
    <name evidence="1" type="ORF">YA0853_31690</name>
</gene>
<protein>
    <submittedName>
        <fullName evidence="1">Uncharacterized protein</fullName>
    </submittedName>
</protein>
<comment type="caution">
    <text evidence="1">The sequence shown here is derived from an EMBL/GenBank/DDBJ whole genome shotgun (WGS) entry which is preliminary data.</text>
</comment>
<proteinExistence type="predicted"/>
<accession>A0A8I1EB18</accession>
<sequence length="61" mass="6580">MSFHITNVGIAEDGRLLVSLKSNASGTQTQIWVTPTSPINSLTIAQIEQLAKEEAAKEHTC</sequence>
<reference evidence="1" key="1">
    <citation type="submission" date="2020-12" db="EMBL/GenBank/DDBJ databases">
        <title>Comparative genomic insights into the epidemiology and virulence of plant pathogenic Pseudomonads from Turkey.</title>
        <authorList>
            <person name="Dillon M."/>
            <person name="Ruiz-Bedoya T."/>
            <person name="Bendalovic-Torma C."/>
            <person name="Guttman K.M."/>
            <person name="Kwak H."/>
            <person name="Middleton M.A."/>
            <person name="Wang P.W."/>
            <person name="Horuz S."/>
            <person name="Aysan Y."/>
            <person name="Guttman D.S."/>
        </authorList>
    </citation>
    <scope>NUCLEOTIDE SEQUENCE</scope>
    <source>
        <strain evidence="1">S5_IA_3a</strain>
    </source>
</reference>
<organism evidence="1 2">
    <name type="scientific">Pseudomonas rhodesiae</name>
    <dbReference type="NCBI Taxonomy" id="76760"/>
    <lineage>
        <taxon>Bacteria</taxon>
        <taxon>Pseudomonadati</taxon>
        <taxon>Pseudomonadota</taxon>
        <taxon>Gammaproteobacteria</taxon>
        <taxon>Pseudomonadales</taxon>
        <taxon>Pseudomonadaceae</taxon>
        <taxon>Pseudomonas</taxon>
    </lineage>
</organism>